<dbReference type="Proteomes" id="UP000186804">
    <property type="component" value="Unassembled WGS sequence"/>
</dbReference>
<dbReference type="GeneID" id="92365680"/>
<accession>A0A1J4MUD2</accession>
<dbReference type="InterPro" id="IPR007085">
    <property type="entry name" value="DNA/pantothenate-metab_flavo_C"/>
</dbReference>
<gene>
    <name evidence="3" type="ORF">cand_014950</name>
</gene>
<dbReference type="Pfam" id="PF04127">
    <property type="entry name" value="DFP"/>
    <property type="match status" value="1"/>
</dbReference>
<reference evidence="3 4" key="1">
    <citation type="submission" date="2016-10" db="EMBL/GenBank/DDBJ databases">
        <title>Reductive evolution of mitochondrial metabolism and differential evolution of invasion-related proteins in Cryptosporidium.</title>
        <authorList>
            <person name="Liu S."/>
            <person name="Roellig D.M."/>
            <person name="Guo Y."/>
            <person name="Li N."/>
            <person name="Frace M.A."/>
            <person name="Tang K."/>
            <person name="Zhang L."/>
            <person name="Feng Y."/>
            <person name="Xiao L."/>
        </authorList>
    </citation>
    <scope>NUCLEOTIDE SEQUENCE [LARGE SCALE GENOMIC DNA]</scope>
    <source>
        <strain evidence="3">30847</strain>
    </source>
</reference>
<dbReference type="InterPro" id="IPR035929">
    <property type="entry name" value="CoaB-like_sf"/>
</dbReference>
<comment type="similarity">
    <text evidence="1">Belongs to the PPC synthetase family.</text>
</comment>
<name>A0A1J4MUD2_9CRYT</name>
<proteinExistence type="inferred from homology"/>
<evidence type="ECO:0000313" key="3">
    <source>
        <dbReference type="EMBL" id="OII77679.1"/>
    </source>
</evidence>
<organism evidence="3 4">
    <name type="scientific">Cryptosporidium andersoni</name>
    <dbReference type="NCBI Taxonomy" id="117008"/>
    <lineage>
        <taxon>Eukaryota</taxon>
        <taxon>Sar</taxon>
        <taxon>Alveolata</taxon>
        <taxon>Apicomplexa</taxon>
        <taxon>Conoidasida</taxon>
        <taxon>Coccidia</taxon>
        <taxon>Eucoccidiorida</taxon>
        <taxon>Eimeriorina</taxon>
        <taxon>Cryptosporidiidae</taxon>
        <taxon>Cryptosporidium</taxon>
    </lineage>
</organism>
<dbReference type="GO" id="GO:0015937">
    <property type="term" value="P:coenzyme A biosynthetic process"/>
    <property type="evidence" value="ECO:0007669"/>
    <property type="project" value="UniProtKB-ARBA"/>
</dbReference>
<feature type="domain" description="DNA/pantothenate metabolism flavoprotein C-terminal" evidence="2">
    <location>
        <begin position="161"/>
        <end position="286"/>
    </location>
</feature>
<dbReference type="AlphaFoldDB" id="A0A1J4MUD2"/>
<dbReference type="OrthoDB" id="70224at2759"/>
<dbReference type="VEuPathDB" id="CryptoDB:cand_014950"/>
<dbReference type="GO" id="GO:0003824">
    <property type="term" value="F:catalytic activity"/>
    <property type="evidence" value="ECO:0007669"/>
    <property type="project" value="UniProtKB-ARBA"/>
</dbReference>
<comment type="caution">
    <text evidence="3">The sequence shown here is derived from an EMBL/GenBank/DDBJ whole genome shotgun (WGS) entry which is preliminary data.</text>
</comment>
<evidence type="ECO:0000256" key="1">
    <source>
        <dbReference type="ARBA" id="ARBA00005703"/>
    </source>
</evidence>
<evidence type="ECO:0000259" key="2">
    <source>
        <dbReference type="Pfam" id="PF04127"/>
    </source>
</evidence>
<dbReference type="Gene3D" id="3.40.50.10300">
    <property type="entry name" value="CoaB-like"/>
    <property type="match status" value="1"/>
</dbReference>
<dbReference type="EMBL" id="LRBS01000031">
    <property type="protein sequence ID" value="OII77679.1"/>
    <property type="molecule type" value="Genomic_DNA"/>
</dbReference>
<protein>
    <submittedName>
        <fullName evidence="3">DNA pantothenate metabolism flavoprotein</fullName>
    </submittedName>
</protein>
<dbReference type="RefSeq" id="XP_067069525.1">
    <property type="nucleotide sequence ID" value="XM_067211730.1"/>
</dbReference>
<keyword evidence="4" id="KW-1185">Reference proteome</keyword>
<evidence type="ECO:0000313" key="4">
    <source>
        <dbReference type="Proteomes" id="UP000186804"/>
    </source>
</evidence>
<sequence length="309" mass="35652">MELQFPVNEEYYCQFKQISSFLYQQHKVNKRRIVVVTSGGTSVPLERNTVRFIENFSTGIRGALSTEYFLRKGYAVIFFHRKGSALPFVNRCPSLFNILHSCSIKNDTININCLENTNFEDMKLAAKYLQTYSLQTLFLEFETVAEYYVGLECISEYCVPIQSSTIFFLCAAVSDYYIPEEYLPKNKISTRENNNGNEIIEPAYVLNLYLIPKFLDLLINTCRESFIVLFKLETDSEDQLIKKARSLLEKYGVNIVCANMLHTRREKIVALTSSGRTVIQVDKSSDNPIESKLINYIDQLFANFVDCMD</sequence>
<dbReference type="SUPFAM" id="SSF102645">
    <property type="entry name" value="CoaB-like"/>
    <property type="match status" value="1"/>
</dbReference>